<keyword evidence="1" id="KW-0812">Transmembrane</keyword>
<feature type="transmembrane region" description="Helical" evidence="1">
    <location>
        <begin position="330"/>
        <end position="354"/>
    </location>
</feature>
<feature type="transmembrane region" description="Helical" evidence="1">
    <location>
        <begin position="119"/>
        <end position="141"/>
    </location>
</feature>
<evidence type="ECO:0000313" key="2">
    <source>
        <dbReference type="EMBL" id="CAE1326544.1"/>
    </source>
</evidence>
<feature type="transmembrane region" description="Helical" evidence="1">
    <location>
        <begin position="374"/>
        <end position="397"/>
    </location>
</feature>
<evidence type="ECO:0000256" key="1">
    <source>
        <dbReference type="SAM" id="Phobius"/>
    </source>
</evidence>
<accession>A0A812EII1</accession>
<reference evidence="2" key="1">
    <citation type="submission" date="2021-01" db="EMBL/GenBank/DDBJ databases">
        <authorList>
            <person name="Li R."/>
            <person name="Bekaert M."/>
        </authorList>
    </citation>
    <scope>NUCLEOTIDE SEQUENCE</scope>
    <source>
        <strain evidence="2">Farmed</strain>
    </source>
</reference>
<proteinExistence type="predicted"/>
<feature type="transmembrane region" description="Helical" evidence="1">
    <location>
        <begin position="418"/>
        <end position="437"/>
    </location>
</feature>
<sequence length="451" mass="51740">MQSKRNYWRTVASLKGKGGNKSNFSFPSLLIYSPPSPLIPHSPTVYHHIECLPSSPSVTLSYKTSLSFSISHFLSQGFLSRVKSISSILKRSLSLIYSVPFFVPISISFLISLPFFIPLYFLLPSSSSLFPFSSLSIFYFLLPHLSSLFHPSLFSTSFFLISLPFFIPLYFLLPSSSSLFLFFPSLFSTSFFLISLPFSSLSIFYFLLPHLFPFSSLSIFYFLLPHLSSFSSPLFSTSFFLISLPFFILSIFYFLLPHLSSLFHPSLFSTSFFLISLPFFIPLYFLLPSSSSLFPFSSLSIFYFLLPHLSSLFCTLFPSSSLCSLFQTSLYVSTPFFICLSLFRLPIYVSISFICSPFFTPLSKFLFPSSSLSLSFFSTCFLSLTHLNLTVSFFFMARGLNLFDFFFLQSIPSYQSFFLNYLFLILYFQLLKFYLLFFNLSFPFHTPSDNI</sequence>
<name>A0A812EII1_ACAPH</name>
<feature type="transmembrane region" description="Helical" evidence="1">
    <location>
        <begin position="153"/>
        <end position="173"/>
    </location>
</feature>
<gene>
    <name evidence="2" type="ORF">SPHA_76092</name>
</gene>
<feature type="transmembrane region" description="Helical" evidence="1">
    <location>
        <begin position="179"/>
        <end position="196"/>
    </location>
</feature>
<keyword evidence="3" id="KW-1185">Reference proteome</keyword>
<feature type="transmembrane region" description="Helical" evidence="1">
    <location>
        <begin position="267"/>
        <end position="287"/>
    </location>
</feature>
<dbReference type="AlphaFoldDB" id="A0A812EII1"/>
<keyword evidence="1" id="KW-1133">Transmembrane helix</keyword>
<keyword evidence="1" id="KW-0472">Membrane</keyword>
<feature type="transmembrane region" description="Helical" evidence="1">
    <location>
        <begin position="203"/>
        <end position="223"/>
    </location>
</feature>
<feature type="transmembrane region" description="Helical" evidence="1">
    <location>
        <begin position="93"/>
        <end position="113"/>
    </location>
</feature>
<evidence type="ECO:0000313" key="3">
    <source>
        <dbReference type="Proteomes" id="UP000597762"/>
    </source>
</evidence>
<feature type="transmembrane region" description="Helical" evidence="1">
    <location>
        <begin position="293"/>
        <end position="318"/>
    </location>
</feature>
<comment type="caution">
    <text evidence="2">The sequence shown here is derived from an EMBL/GenBank/DDBJ whole genome shotgun (WGS) entry which is preliminary data.</text>
</comment>
<dbReference type="EMBL" id="CAHIKZ030005480">
    <property type="protein sequence ID" value="CAE1326544.1"/>
    <property type="molecule type" value="Genomic_DNA"/>
</dbReference>
<dbReference type="Proteomes" id="UP000597762">
    <property type="component" value="Unassembled WGS sequence"/>
</dbReference>
<feature type="transmembrane region" description="Helical" evidence="1">
    <location>
        <begin position="235"/>
        <end position="255"/>
    </location>
</feature>
<organism evidence="2 3">
    <name type="scientific">Acanthosepion pharaonis</name>
    <name type="common">Pharaoh cuttlefish</name>
    <name type="synonym">Sepia pharaonis</name>
    <dbReference type="NCBI Taxonomy" id="158019"/>
    <lineage>
        <taxon>Eukaryota</taxon>
        <taxon>Metazoa</taxon>
        <taxon>Spiralia</taxon>
        <taxon>Lophotrochozoa</taxon>
        <taxon>Mollusca</taxon>
        <taxon>Cephalopoda</taxon>
        <taxon>Coleoidea</taxon>
        <taxon>Decapodiformes</taxon>
        <taxon>Sepiida</taxon>
        <taxon>Sepiina</taxon>
        <taxon>Sepiidae</taxon>
        <taxon>Acanthosepion</taxon>
    </lineage>
</organism>
<protein>
    <submittedName>
        <fullName evidence="2">Uncharacterized protein</fullName>
    </submittedName>
</protein>